<evidence type="ECO:0000313" key="1">
    <source>
        <dbReference type="EMBL" id="CAD80092.1"/>
    </source>
</evidence>
<reference evidence="1" key="1">
    <citation type="submission" date="2003-03" db="EMBL/GenBank/DDBJ databases">
        <title>cDNA clone for a hypothetical protein of M. charantia.</title>
        <authorList>
            <person name="Vashishta A."/>
            <person name="Dixit A."/>
        </authorList>
    </citation>
    <scope>NUCLEOTIDE SEQUENCE</scope>
    <source>
        <tissue evidence="1">Seed</tissue>
    </source>
</reference>
<dbReference type="AlphaFoldDB" id="Q84RN1"/>
<accession>Q84RN1</accession>
<sequence length="46" mass="5613">ATTPGARQYRRNSPCIPTSPWLLKITKFFFFSFFICRNRFECVFWM</sequence>
<name>Q84RN1_MOMCH</name>
<dbReference type="EMBL" id="AJ550945">
    <property type="protein sequence ID" value="CAD80092.1"/>
    <property type="molecule type" value="mRNA"/>
</dbReference>
<feature type="non-terminal residue" evidence="1">
    <location>
        <position position="1"/>
    </location>
</feature>
<protein>
    <submittedName>
        <fullName evidence="1">Uncharacterized protein</fullName>
    </submittedName>
</protein>
<proteinExistence type="evidence at transcript level"/>
<organism evidence="1">
    <name type="scientific">Momordica charantia</name>
    <name type="common">Bitter gourd</name>
    <name type="synonym">Balsam pear</name>
    <dbReference type="NCBI Taxonomy" id="3673"/>
    <lineage>
        <taxon>Eukaryota</taxon>
        <taxon>Viridiplantae</taxon>
        <taxon>Streptophyta</taxon>
        <taxon>Embryophyta</taxon>
        <taxon>Tracheophyta</taxon>
        <taxon>Spermatophyta</taxon>
        <taxon>Magnoliopsida</taxon>
        <taxon>eudicotyledons</taxon>
        <taxon>Gunneridae</taxon>
        <taxon>Pentapetalae</taxon>
        <taxon>rosids</taxon>
        <taxon>fabids</taxon>
        <taxon>Cucurbitales</taxon>
        <taxon>Cucurbitaceae</taxon>
        <taxon>Momordiceae</taxon>
        <taxon>Momordica</taxon>
    </lineage>
</organism>